<name>A0A9N9E6W2_9GLOM</name>
<dbReference type="EMBL" id="CAJVPZ010015529">
    <property type="protein sequence ID" value="CAG8666898.1"/>
    <property type="molecule type" value="Genomic_DNA"/>
</dbReference>
<feature type="non-terminal residue" evidence="2">
    <location>
        <position position="1"/>
    </location>
</feature>
<dbReference type="OrthoDB" id="10506855at2759"/>
<organism evidence="2 3">
    <name type="scientific">Racocetra fulgida</name>
    <dbReference type="NCBI Taxonomy" id="60492"/>
    <lineage>
        <taxon>Eukaryota</taxon>
        <taxon>Fungi</taxon>
        <taxon>Fungi incertae sedis</taxon>
        <taxon>Mucoromycota</taxon>
        <taxon>Glomeromycotina</taxon>
        <taxon>Glomeromycetes</taxon>
        <taxon>Diversisporales</taxon>
        <taxon>Gigasporaceae</taxon>
        <taxon>Racocetra</taxon>
    </lineage>
</organism>
<sequence length="344" mass="39598">MDDGILHYFEANIEFALPSNERVINPLLVVGYVNDIDVYHMDDGISHHFEANIEFALPSNKHVIDSLLVARYVNEANMYEDDESDVFSVVKNVEDYVFEGDDLNKGDMSEGGEPSNYPENDSGNSENEPEDSPLKKIYTEQMFTSFEVLEQCLKWYSNRISFETKIVRIEKENDVCFKKTYKCRHGGKYSPKKKLDPTTNKNQEHYEELQILLNTALGDCDEIGLALFDKNQGSSVLLIRNEDESFLTSTFQALKRIRRPEINIRNVMELDSKKQVSAQNKNLSEQELIQENDNLSISNPHQYKGKDYPANKRYLSAIENHNSMNIVLSNQNEILASRSKKKNK</sequence>
<proteinExistence type="predicted"/>
<comment type="caution">
    <text evidence="2">The sequence shown here is derived from an EMBL/GenBank/DDBJ whole genome shotgun (WGS) entry which is preliminary data.</text>
</comment>
<accession>A0A9N9E6W2</accession>
<evidence type="ECO:0000256" key="1">
    <source>
        <dbReference type="SAM" id="MobiDB-lite"/>
    </source>
</evidence>
<feature type="region of interest" description="Disordered" evidence="1">
    <location>
        <begin position="100"/>
        <end position="132"/>
    </location>
</feature>
<gene>
    <name evidence="2" type="ORF">RFULGI_LOCUS9071</name>
</gene>
<keyword evidence="3" id="KW-1185">Reference proteome</keyword>
<protein>
    <submittedName>
        <fullName evidence="2">11416_t:CDS:1</fullName>
    </submittedName>
</protein>
<evidence type="ECO:0000313" key="3">
    <source>
        <dbReference type="Proteomes" id="UP000789396"/>
    </source>
</evidence>
<reference evidence="2" key="1">
    <citation type="submission" date="2021-06" db="EMBL/GenBank/DDBJ databases">
        <authorList>
            <person name="Kallberg Y."/>
            <person name="Tangrot J."/>
            <person name="Rosling A."/>
        </authorList>
    </citation>
    <scope>NUCLEOTIDE SEQUENCE</scope>
    <source>
        <strain evidence="2">IN212</strain>
    </source>
</reference>
<evidence type="ECO:0000313" key="2">
    <source>
        <dbReference type="EMBL" id="CAG8666898.1"/>
    </source>
</evidence>
<dbReference type="Proteomes" id="UP000789396">
    <property type="component" value="Unassembled WGS sequence"/>
</dbReference>
<feature type="compositionally biased region" description="Polar residues" evidence="1">
    <location>
        <begin position="117"/>
        <end position="126"/>
    </location>
</feature>
<dbReference type="AlphaFoldDB" id="A0A9N9E6W2"/>